<reference evidence="3" key="1">
    <citation type="journal article" date="2019" name="Int. J. Syst. Evol. Microbiol.">
        <title>The Global Catalogue of Microorganisms (GCM) 10K type strain sequencing project: providing services to taxonomists for standard genome sequencing and annotation.</title>
        <authorList>
            <consortium name="The Broad Institute Genomics Platform"/>
            <consortium name="The Broad Institute Genome Sequencing Center for Infectious Disease"/>
            <person name="Wu L."/>
            <person name="Ma J."/>
        </authorList>
    </citation>
    <scope>NUCLEOTIDE SEQUENCE [LARGE SCALE GENOMIC DNA]</scope>
    <source>
        <strain evidence="3">NBRC 112299</strain>
    </source>
</reference>
<name>A0ABQ6IFW4_9MICO</name>
<gene>
    <name evidence="2" type="ORF">GCM10025876_29930</name>
</gene>
<dbReference type="PANTHER" id="PTHR43869">
    <property type="entry name" value="GLYCINE BETAINE/PROLINE BETAINE TRANSPORT SYSTEM ATP-BINDING PROTEIN PROV"/>
    <property type="match status" value="1"/>
</dbReference>
<dbReference type="InterPro" id="IPR027417">
    <property type="entry name" value="P-loop_NTPase"/>
</dbReference>
<organism evidence="2 3">
    <name type="scientific">Demequina litorisediminis</name>
    <dbReference type="NCBI Taxonomy" id="1849022"/>
    <lineage>
        <taxon>Bacteria</taxon>
        <taxon>Bacillati</taxon>
        <taxon>Actinomycetota</taxon>
        <taxon>Actinomycetes</taxon>
        <taxon>Micrococcales</taxon>
        <taxon>Demequinaceae</taxon>
        <taxon>Demequina</taxon>
    </lineage>
</organism>
<dbReference type="SUPFAM" id="SSF52540">
    <property type="entry name" value="P-loop containing nucleoside triphosphate hydrolases"/>
    <property type="match status" value="1"/>
</dbReference>
<dbReference type="Proteomes" id="UP001157125">
    <property type="component" value="Unassembled WGS sequence"/>
</dbReference>
<feature type="domain" description="ABC transporter" evidence="1">
    <location>
        <begin position="1"/>
        <end position="83"/>
    </location>
</feature>
<dbReference type="Pfam" id="PF00005">
    <property type="entry name" value="ABC_tran"/>
    <property type="match status" value="1"/>
</dbReference>
<evidence type="ECO:0000313" key="2">
    <source>
        <dbReference type="EMBL" id="GMA36789.1"/>
    </source>
</evidence>
<evidence type="ECO:0000313" key="3">
    <source>
        <dbReference type="Proteomes" id="UP001157125"/>
    </source>
</evidence>
<keyword evidence="3" id="KW-1185">Reference proteome</keyword>
<comment type="caution">
    <text evidence="2">The sequence shown here is derived from an EMBL/GenBank/DDBJ whole genome shotgun (WGS) entry which is preliminary data.</text>
</comment>
<dbReference type="InterPro" id="IPR003439">
    <property type="entry name" value="ABC_transporter-like_ATP-bd"/>
</dbReference>
<accession>A0ABQ6IFW4</accession>
<dbReference type="InterPro" id="IPR051921">
    <property type="entry name" value="ABC_osmolyte_uptake_ATP-bind"/>
</dbReference>
<dbReference type="PANTHER" id="PTHR43869:SF1">
    <property type="entry name" value="GLYCINE BETAINE_PROLINE BETAINE TRANSPORT SYSTEM ATP-BINDING PROTEIN PROV"/>
    <property type="match status" value="1"/>
</dbReference>
<proteinExistence type="predicted"/>
<dbReference type="EMBL" id="BSUN01000001">
    <property type="protein sequence ID" value="GMA36789.1"/>
    <property type="molecule type" value="Genomic_DNA"/>
</dbReference>
<evidence type="ECO:0000259" key="1">
    <source>
        <dbReference type="Pfam" id="PF00005"/>
    </source>
</evidence>
<protein>
    <recommendedName>
        <fullName evidence="1">ABC transporter domain-containing protein</fullName>
    </recommendedName>
</protein>
<dbReference type="Gene3D" id="3.40.50.300">
    <property type="entry name" value="P-loop containing nucleotide triphosphate hydrolases"/>
    <property type="match status" value="1"/>
</dbReference>
<sequence length="114" mass="12815">MVFQHFALLPHRTVIDNVAYGLEIQGMSKTDRLQRAAKVTEIVGLAGWEEKFPSELSGGMQQRVGLARALAADTDVLLMDEAFSALDPLIRREMQDQLLELQAEARQDHHLHHA</sequence>